<keyword evidence="1" id="KW-0812">Transmembrane</keyword>
<keyword evidence="2" id="KW-0732">Signal</keyword>
<name>A0A9W3BDT0_BIOGL</name>
<dbReference type="AlphaFoldDB" id="A0A9W3BDT0"/>
<keyword evidence="1" id="KW-1133">Transmembrane helix</keyword>
<keyword evidence="1" id="KW-0472">Membrane</keyword>
<accession>A0A9W3BDT0</accession>
<keyword evidence="3" id="KW-1185">Reference proteome</keyword>
<proteinExistence type="predicted"/>
<feature type="signal peptide" evidence="2">
    <location>
        <begin position="1"/>
        <end position="22"/>
    </location>
</feature>
<dbReference type="Proteomes" id="UP001165740">
    <property type="component" value="Chromosome 9"/>
</dbReference>
<evidence type="ECO:0000313" key="3">
    <source>
        <dbReference type="Proteomes" id="UP001165740"/>
    </source>
</evidence>
<gene>
    <name evidence="4" type="primary">LOC106050249</name>
</gene>
<dbReference type="InterPro" id="IPR028064">
    <property type="entry name" value="TMEM154"/>
</dbReference>
<organism evidence="3 4">
    <name type="scientific">Biomphalaria glabrata</name>
    <name type="common">Bloodfluke planorb</name>
    <name type="synonym">Freshwater snail</name>
    <dbReference type="NCBI Taxonomy" id="6526"/>
    <lineage>
        <taxon>Eukaryota</taxon>
        <taxon>Metazoa</taxon>
        <taxon>Spiralia</taxon>
        <taxon>Lophotrochozoa</taxon>
        <taxon>Mollusca</taxon>
        <taxon>Gastropoda</taxon>
        <taxon>Heterobranchia</taxon>
        <taxon>Euthyneura</taxon>
        <taxon>Panpulmonata</taxon>
        <taxon>Hygrophila</taxon>
        <taxon>Lymnaeoidea</taxon>
        <taxon>Planorbidae</taxon>
        <taxon>Biomphalaria</taxon>
    </lineage>
</organism>
<evidence type="ECO:0000256" key="1">
    <source>
        <dbReference type="SAM" id="Phobius"/>
    </source>
</evidence>
<dbReference type="OrthoDB" id="10325456at2759"/>
<dbReference type="Pfam" id="PF15102">
    <property type="entry name" value="TMEM154"/>
    <property type="match status" value="1"/>
</dbReference>
<dbReference type="RefSeq" id="XP_055897581.1">
    <property type="nucleotide sequence ID" value="XM_056041606.1"/>
</dbReference>
<protein>
    <submittedName>
        <fullName evidence="4">Uncharacterized protein LOC106050249</fullName>
    </submittedName>
</protein>
<reference evidence="4" key="1">
    <citation type="submission" date="2025-08" db="UniProtKB">
        <authorList>
            <consortium name="RefSeq"/>
        </authorList>
    </citation>
    <scope>IDENTIFICATION</scope>
</reference>
<evidence type="ECO:0000256" key="2">
    <source>
        <dbReference type="SAM" id="SignalP"/>
    </source>
</evidence>
<evidence type="ECO:0000313" key="4">
    <source>
        <dbReference type="RefSeq" id="XP_055897581.1"/>
    </source>
</evidence>
<sequence length="171" mass="18939">MCTLVRVSLLFLVYINNSKVQAEIHEDPCIKPCGLGQYYFNVTCSCLDCPAGSYNPSIVHRDNTCIPHSHALYEGCTLIHKGTSTSDNKWFCPTTTIPTTSVNTTVLSVSGTTLANSAPQETANYLVIIIPSVALLIVIIVSLIVAVWFRKCRDRNEQQNIPETKEMMLRS</sequence>
<feature type="chain" id="PRO_5040914564" evidence="2">
    <location>
        <begin position="23"/>
        <end position="171"/>
    </location>
</feature>
<feature type="transmembrane region" description="Helical" evidence="1">
    <location>
        <begin position="125"/>
        <end position="149"/>
    </location>
</feature>
<dbReference type="GeneID" id="106050249"/>